<feature type="transmembrane region" description="Helical" evidence="1">
    <location>
        <begin position="195"/>
        <end position="217"/>
    </location>
</feature>
<evidence type="ECO:0000256" key="1">
    <source>
        <dbReference type="SAM" id="Phobius"/>
    </source>
</evidence>
<keyword evidence="1" id="KW-1133">Transmembrane helix</keyword>
<dbReference type="RefSeq" id="WP_203861867.1">
    <property type="nucleotide sequence ID" value="NZ_BAAAZQ010000026.1"/>
</dbReference>
<keyword evidence="1" id="KW-0472">Membrane</keyword>
<dbReference type="EMBL" id="BONX01000054">
    <property type="protein sequence ID" value="GIH00565.1"/>
    <property type="molecule type" value="Genomic_DNA"/>
</dbReference>
<keyword evidence="3" id="KW-1185">Reference proteome</keyword>
<keyword evidence="1" id="KW-0812">Transmembrane</keyword>
<evidence type="ECO:0000313" key="2">
    <source>
        <dbReference type="EMBL" id="GIH00565.1"/>
    </source>
</evidence>
<reference evidence="2 3" key="1">
    <citation type="submission" date="2021-01" db="EMBL/GenBank/DDBJ databases">
        <title>Whole genome shotgun sequence of Plantactinospora mayteni NBRC 109088.</title>
        <authorList>
            <person name="Komaki H."/>
            <person name="Tamura T."/>
        </authorList>
    </citation>
    <scope>NUCLEOTIDE SEQUENCE [LARGE SCALE GENOMIC DNA]</scope>
    <source>
        <strain evidence="2 3">NBRC 109088</strain>
    </source>
</reference>
<proteinExistence type="predicted"/>
<feature type="transmembrane region" description="Helical" evidence="1">
    <location>
        <begin position="229"/>
        <end position="251"/>
    </location>
</feature>
<feature type="transmembrane region" description="Helical" evidence="1">
    <location>
        <begin position="66"/>
        <end position="87"/>
    </location>
</feature>
<feature type="transmembrane region" description="Helical" evidence="1">
    <location>
        <begin position="108"/>
        <end position="135"/>
    </location>
</feature>
<organism evidence="2 3">
    <name type="scientific">Plantactinospora mayteni</name>
    <dbReference type="NCBI Taxonomy" id="566021"/>
    <lineage>
        <taxon>Bacteria</taxon>
        <taxon>Bacillati</taxon>
        <taxon>Actinomycetota</taxon>
        <taxon>Actinomycetes</taxon>
        <taxon>Micromonosporales</taxon>
        <taxon>Micromonosporaceae</taxon>
        <taxon>Plantactinospora</taxon>
    </lineage>
</organism>
<protein>
    <submittedName>
        <fullName evidence="2">Uncharacterized protein</fullName>
    </submittedName>
</protein>
<comment type="caution">
    <text evidence="2">The sequence shown here is derived from an EMBL/GenBank/DDBJ whole genome shotgun (WGS) entry which is preliminary data.</text>
</comment>
<feature type="transmembrane region" description="Helical" evidence="1">
    <location>
        <begin position="291"/>
        <end position="308"/>
    </location>
</feature>
<evidence type="ECO:0000313" key="3">
    <source>
        <dbReference type="Proteomes" id="UP000621500"/>
    </source>
</evidence>
<dbReference type="Proteomes" id="UP000621500">
    <property type="component" value="Unassembled WGS sequence"/>
</dbReference>
<accession>A0ABQ4F151</accession>
<feature type="transmembrane region" description="Helical" evidence="1">
    <location>
        <begin position="21"/>
        <end position="46"/>
    </location>
</feature>
<gene>
    <name evidence="2" type="ORF">Pma05_71370</name>
</gene>
<feature type="transmembrane region" description="Helical" evidence="1">
    <location>
        <begin position="155"/>
        <end position="174"/>
    </location>
</feature>
<feature type="transmembrane region" description="Helical" evidence="1">
    <location>
        <begin position="258"/>
        <end position="279"/>
    </location>
</feature>
<name>A0ABQ4F151_9ACTN</name>
<sequence length="347" mass="37656">MVTLSRKADVQPRPPRHGLTALLHSRAVHLTAIGWLGINAVVLAVAGDALPFDWSTAATQTPVGHLLDANLALAEVVLLTVLTYWLTRKRTLPNLADRAPERSVAARETLLLLLYGAGGLGLGFILARLAGWHPFGLHLAGSIYGTHEHVSPAESIAWATYNLLVYAVVPLLFFRRRYSAEALNLRSSNRRADSLLIGAILLIESLVQIAVLAPGIFDLTTGQLVLGASLTFTLYLAGAVLPAMIFIYAILVPRFLRLTGSTATTVILGGLTYTALHIWDAWTVFTTPSNAALSVAFLLLTYFAPGMFKTVLTVRTGNAWVHVWAYHALAPHTLIDAPHMVHVFRLK</sequence>